<sequence length="593" mass="63118">MLVLAALLLGLLAHTLHASHPERHQCEENFYKHTLPRHIVHSGLEKWCHGPAGRSYTSLYHTECQASVYTAFHLSHSNGWGKGTSEKDETWNGEDSSVFIPSLYKRNREILPTSDSLSPLQKVDTLTAELVESQIIPLCSKGGGEVYVQSGVGALNRCEAGLLWTAVCCSAPDGAASFSMGMVLEGGDDVKVVSVEELEKLVGIGELFLGGCGQGVKSREEMMSISKEGMENVQGTGGKEAEVTDETKIYRDSRLESLNNEVKEEVSSYKTQKSETSSDPLKQEPETSSKSLNQEPETSSKSLNQEPETSSKPLNQASETSSIEETSIEQSLSEKSTFTNDTEPSESVLLYILSSSFSLLYAPLSPIVSTLTNLPSQITYVLQEDAAVLTALPGDTLTLGRDIVCGVASGVENVWDVLYQVVETGVGSTYFCLKTLTGTLLMSCQEGVTGTGTLVSDALGLATGTTGQVLGTGSSLVGSAGCGLVGYLGTLGWEMGHQVKKAGRGIGVLLWRSQKGLGHLLRTAGAVAKGVLDNAVENVQEAFEGTENVDEAVQEASAGAESVVETVQEVSSVVENADQSVEEKVQQEGATKK</sequence>
<dbReference type="InterPro" id="IPR039015">
    <property type="entry name" value="ENDOD1"/>
</dbReference>
<reference evidence="4" key="1">
    <citation type="submission" date="2013-03" db="EMBL/GenBank/DDBJ databases">
        <authorList>
            <person name="Jeffery W."/>
            <person name="Warren W."/>
            <person name="Wilson R.K."/>
        </authorList>
    </citation>
    <scope>NUCLEOTIDE SEQUENCE</scope>
    <source>
        <strain evidence="4">female</strain>
    </source>
</reference>
<feature type="signal peptide" evidence="2">
    <location>
        <begin position="1"/>
        <end position="18"/>
    </location>
</feature>
<organism evidence="3 4">
    <name type="scientific">Astyanax mexicanus</name>
    <name type="common">Blind cave fish</name>
    <name type="synonym">Astyanax fasciatus mexicanus</name>
    <dbReference type="NCBI Taxonomy" id="7994"/>
    <lineage>
        <taxon>Eukaryota</taxon>
        <taxon>Metazoa</taxon>
        <taxon>Chordata</taxon>
        <taxon>Craniata</taxon>
        <taxon>Vertebrata</taxon>
        <taxon>Euteleostomi</taxon>
        <taxon>Actinopterygii</taxon>
        <taxon>Neopterygii</taxon>
        <taxon>Teleostei</taxon>
        <taxon>Ostariophysi</taxon>
        <taxon>Characiformes</taxon>
        <taxon>Characoidei</taxon>
        <taxon>Acestrorhamphidae</taxon>
        <taxon>Acestrorhamphinae</taxon>
        <taxon>Astyanax</taxon>
    </lineage>
</organism>
<dbReference type="FunCoup" id="A0A3B1IFG4">
    <property type="interactions" value="35"/>
</dbReference>
<dbReference type="PANTHER" id="PTHR21472">
    <property type="entry name" value="ENDONUCLEASE DOMAIN-CONTAINING 1 PROTEIN ENDOD1"/>
    <property type="match status" value="1"/>
</dbReference>
<dbReference type="Proteomes" id="UP000018467">
    <property type="component" value="Unassembled WGS sequence"/>
</dbReference>
<accession>A0A3B1IFG4</accession>
<feature type="region of interest" description="Disordered" evidence="1">
    <location>
        <begin position="574"/>
        <end position="593"/>
    </location>
</feature>
<feature type="chain" id="PRO_5017263125" evidence="2">
    <location>
        <begin position="19"/>
        <end position="593"/>
    </location>
</feature>
<evidence type="ECO:0000256" key="1">
    <source>
        <dbReference type="SAM" id="MobiDB-lite"/>
    </source>
</evidence>
<evidence type="ECO:0000313" key="3">
    <source>
        <dbReference type="Ensembl" id="ENSAMXP00000028300.1"/>
    </source>
</evidence>
<dbReference type="AlphaFoldDB" id="A0A3B1IFG4"/>
<keyword evidence="2" id="KW-0732">Signal</keyword>
<dbReference type="GeneTree" id="ENSGT00530000067342"/>
<feature type="compositionally biased region" description="Polar residues" evidence="1">
    <location>
        <begin position="268"/>
        <end position="280"/>
    </location>
</feature>
<dbReference type="STRING" id="7994.ENSAMXP00000028300"/>
<reference evidence="3" key="4">
    <citation type="submission" date="2025-09" db="UniProtKB">
        <authorList>
            <consortium name="Ensembl"/>
        </authorList>
    </citation>
    <scope>IDENTIFICATION</scope>
</reference>
<evidence type="ECO:0000256" key="2">
    <source>
        <dbReference type="SAM" id="SignalP"/>
    </source>
</evidence>
<feature type="compositionally biased region" description="Polar residues" evidence="1">
    <location>
        <begin position="288"/>
        <end position="317"/>
    </location>
</feature>
<keyword evidence="4" id="KW-1185">Reference proteome</keyword>
<dbReference type="Bgee" id="ENSAMXG00000038435">
    <property type="expression patterns" value="Expressed in olfactory epithelium and 9 other cell types or tissues"/>
</dbReference>
<feature type="compositionally biased region" description="Basic and acidic residues" evidence="1">
    <location>
        <begin position="239"/>
        <end position="267"/>
    </location>
</feature>
<dbReference type="InParanoid" id="A0A3B1IFG4"/>
<evidence type="ECO:0000313" key="4">
    <source>
        <dbReference type="Proteomes" id="UP000018467"/>
    </source>
</evidence>
<reference evidence="3" key="3">
    <citation type="submission" date="2025-08" db="UniProtKB">
        <authorList>
            <consortium name="Ensembl"/>
        </authorList>
    </citation>
    <scope>IDENTIFICATION</scope>
</reference>
<protein>
    <submittedName>
        <fullName evidence="3">Uncharacterized LOC103032795</fullName>
    </submittedName>
</protein>
<dbReference type="Ensembl" id="ENSAMXT00000043647.1">
    <property type="protein sequence ID" value="ENSAMXP00000028300.1"/>
    <property type="gene ID" value="ENSAMXG00000038435.1"/>
</dbReference>
<proteinExistence type="predicted"/>
<feature type="compositionally biased region" description="Basic and acidic residues" evidence="1">
    <location>
        <begin position="581"/>
        <end position="593"/>
    </location>
</feature>
<feature type="compositionally biased region" description="Low complexity" evidence="1">
    <location>
        <begin position="318"/>
        <end position="334"/>
    </location>
</feature>
<feature type="region of interest" description="Disordered" evidence="1">
    <location>
        <begin position="229"/>
        <end position="341"/>
    </location>
</feature>
<reference evidence="4" key="2">
    <citation type="journal article" date="2014" name="Nat. Commun.">
        <title>The cavefish genome reveals candidate genes for eye loss.</title>
        <authorList>
            <person name="McGaugh S.E."/>
            <person name="Gross J.B."/>
            <person name="Aken B."/>
            <person name="Blin M."/>
            <person name="Borowsky R."/>
            <person name="Chalopin D."/>
            <person name="Hinaux H."/>
            <person name="Jeffery W.R."/>
            <person name="Keene A."/>
            <person name="Ma L."/>
            <person name="Minx P."/>
            <person name="Murphy D."/>
            <person name="O'Quin K.E."/>
            <person name="Retaux S."/>
            <person name="Rohner N."/>
            <person name="Searle S.M."/>
            <person name="Stahl B.A."/>
            <person name="Tabin C."/>
            <person name="Volff J.N."/>
            <person name="Yoshizawa M."/>
            <person name="Warren W.C."/>
        </authorList>
    </citation>
    <scope>NUCLEOTIDE SEQUENCE [LARGE SCALE GENOMIC DNA]</scope>
    <source>
        <strain evidence="4">female</strain>
    </source>
</reference>
<dbReference type="PANTHER" id="PTHR21472:SF23">
    <property type="entry name" value="INO80 COMPLEX SUBUNIT E"/>
    <property type="match status" value="1"/>
</dbReference>
<name>A0A3B1IFG4_ASTMX</name>